<evidence type="ECO:0000256" key="1">
    <source>
        <dbReference type="SAM" id="SignalP"/>
    </source>
</evidence>
<evidence type="ECO:0000313" key="2">
    <source>
        <dbReference type="EMBL" id="KJZ05408.1"/>
    </source>
</evidence>
<comment type="caution">
    <text evidence="2">The sequence shown here is derived from an EMBL/GenBank/DDBJ whole genome shotgun (WGS) entry which is preliminary data.</text>
</comment>
<gene>
    <name evidence="2" type="ORF">TW77_22850</name>
</gene>
<reference evidence="2 3" key="1">
    <citation type="journal article" date="2015" name="BMC Genomics">
        <title>Genome mining reveals unlocked bioactive potential of marine Gram-negative bacteria.</title>
        <authorList>
            <person name="Machado H."/>
            <person name="Sonnenschein E.C."/>
            <person name="Melchiorsen J."/>
            <person name="Gram L."/>
        </authorList>
    </citation>
    <scope>NUCLEOTIDE SEQUENCE [LARGE SCALE GENOMIC DNA]</scope>
    <source>
        <strain evidence="2 3">S2471</strain>
    </source>
</reference>
<name>A0A0F4QCK5_9GAMM</name>
<dbReference type="Proteomes" id="UP000033452">
    <property type="component" value="Unassembled WGS sequence"/>
</dbReference>
<feature type="chain" id="PRO_5002475029" description="Lipoprotein" evidence="1">
    <location>
        <begin position="19"/>
        <end position="253"/>
    </location>
</feature>
<dbReference type="OrthoDB" id="6307791at2"/>
<dbReference type="PATRIC" id="fig|43658.5.peg.4826"/>
<sequence>MNTVRFSMLALACTTLLACSNETTDSENVKTEAIWSKIYVTTTGETSRVIAELNIDGPTGNNIRLTANDKLVAKAGNVSQVMSEDEALFDVDYRAIFDTTSGGTQFTVDFTRASENKTLTTTMTLPRPFEIITPQKNQSYSVNDELILAWTPGTEGDTRFESKLTIECKKNDGDSIFVNVNNEQLTDDGTQIFDLSTIAELKNTAINTRQECSAEFYLARTRQGSVDPGYANGSSAKAVQERYSDKFEIRLRN</sequence>
<keyword evidence="3" id="KW-1185">Reference proteome</keyword>
<proteinExistence type="predicted"/>
<dbReference type="EMBL" id="JXYA01000074">
    <property type="protein sequence ID" value="KJZ05408.1"/>
    <property type="molecule type" value="Genomic_DNA"/>
</dbReference>
<accession>A0A0F4QCK5</accession>
<dbReference type="RefSeq" id="WP_156158746.1">
    <property type="nucleotide sequence ID" value="NZ_JXYA01000074.1"/>
</dbReference>
<dbReference type="PROSITE" id="PS51257">
    <property type="entry name" value="PROKAR_LIPOPROTEIN"/>
    <property type="match status" value="1"/>
</dbReference>
<organism evidence="2 3">
    <name type="scientific">Pseudoalteromonas rubra</name>
    <dbReference type="NCBI Taxonomy" id="43658"/>
    <lineage>
        <taxon>Bacteria</taxon>
        <taxon>Pseudomonadati</taxon>
        <taxon>Pseudomonadota</taxon>
        <taxon>Gammaproteobacteria</taxon>
        <taxon>Alteromonadales</taxon>
        <taxon>Pseudoalteromonadaceae</taxon>
        <taxon>Pseudoalteromonas</taxon>
    </lineage>
</organism>
<keyword evidence="1" id="KW-0732">Signal</keyword>
<feature type="signal peptide" evidence="1">
    <location>
        <begin position="1"/>
        <end position="18"/>
    </location>
</feature>
<dbReference type="AlphaFoldDB" id="A0A0F4QCK5"/>
<evidence type="ECO:0000313" key="3">
    <source>
        <dbReference type="Proteomes" id="UP000033452"/>
    </source>
</evidence>
<evidence type="ECO:0008006" key="4">
    <source>
        <dbReference type="Google" id="ProtNLM"/>
    </source>
</evidence>
<protein>
    <recommendedName>
        <fullName evidence="4">Lipoprotein</fullName>
    </recommendedName>
</protein>